<dbReference type="InterPro" id="IPR027417">
    <property type="entry name" value="P-loop_NTPase"/>
</dbReference>
<sequence length="137" mass="16233">MLSVPYGDWFEHVLPFWELRDEPNVLFLKYEDLKKDLKKSVAQIRTFLEKPITEDQLDDICKGSTFQKMKENPKANPDLFDWTPGKDWKKPTGKHIQFLRKGQVGDWKNLFTVAQSERFDEIYNDKLKGTGLTFQFE</sequence>
<evidence type="ECO:0000256" key="1">
    <source>
        <dbReference type="ARBA" id="ARBA00005771"/>
    </source>
</evidence>
<name>A0A2G8L520_STIJA</name>
<dbReference type="Gene3D" id="3.40.50.300">
    <property type="entry name" value="P-loop containing nucleotide triphosphate hydrolases"/>
    <property type="match status" value="1"/>
</dbReference>
<feature type="domain" description="Sulfotransferase" evidence="3">
    <location>
        <begin position="3"/>
        <end position="131"/>
    </location>
</feature>
<evidence type="ECO:0000256" key="2">
    <source>
        <dbReference type="ARBA" id="ARBA00022679"/>
    </source>
</evidence>
<reference evidence="4 5" key="1">
    <citation type="journal article" date="2017" name="PLoS Biol.">
        <title>The sea cucumber genome provides insights into morphological evolution and visceral regeneration.</title>
        <authorList>
            <person name="Zhang X."/>
            <person name="Sun L."/>
            <person name="Yuan J."/>
            <person name="Sun Y."/>
            <person name="Gao Y."/>
            <person name="Zhang L."/>
            <person name="Li S."/>
            <person name="Dai H."/>
            <person name="Hamel J.F."/>
            <person name="Liu C."/>
            <person name="Yu Y."/>
            <person name="Liu S."/>
            <person name="Lin W."/>
            <person name="Guo K."/>
            <person name="Jin S."/>
            <person name="Xu P."/>
            <person name="Storey K.B."/>
            <person name="Huan P."/>
            <person name="Zhang T."/>
            <person name="Zhou Y."/>
            <person name="Zhang J."/>
            <person name="Lin C."/>
            <person name="Li X."/>
            <person name="Xing L."/>
            <person name="Huo D."/>
            <person name="Sun M."/>
            <person name="Wang L."/>
            <person name="Mercier A."/>
            <person name="Li F."/>
            <person name="Yang H."/>
            <person name="Xiang J."/>
        </authorList>
    </citation>
    <scope>NUCLEOTIDE SEQUENCE [LARGE SCALE GENOMIC DNA]</scope>
    <source>
        <strain evidence="4">Shaxun</strain>
        <tissue evidence="4">Muscle</tissue>
    </source>
</reference>
<dbReference type="EMBL" id="MRZV01000218">
    <property type="protein sequence ID" value="PIK55354.1"/>
    <property type="molecule type" value="Genomic_DNA"/>
</dbReference>
<keyword evidence="5" id="KW-1185">Reference proteome</keyword>
<dbReference type="OrthoDB" id="205623at2759"/>
<keyword evidence="2 4" id="KW-0808">Transferase</keyword>
<dbReference type="InterPro" id="IPR000863">
    <property type="entry name" value="Sulfotransferase_dom"/>
</dbReference>
<dbReference type="STRING" id="307972.A0A2G8L520"/>
<dbReference type="PANTHER" id="PTHR11783">
    <property type="entry name" value="SULFOTRANSFERASE SULT"/>
    <property type="match status" value="1"/>
</dbReference>
<dbReference type="SUPFAM" id="SSF52540">
    <property type="entry name" value="P-loop containing nucleoside triphosphate hydrolases"/>
    <property type="match status" value="1"/>
</dbReference>
<gene>
    <name evidence="4" type="ORF">BSL78_07724</name>
</gene>
<dbReference type="GO" id="GO:0008146">
    <property type="term" value="F:sulfotransferase activity"/>
    <property type="evidence" value="ECO:0007669"/>
    <property type="project" value="InterPro"/>
</dbReference>
<protein>
    <submittedName>
        <fullName evidence="4">Putative sulfotransferase 1C2A-like</fullName>
    </submittedName>
</protein>
<dbReference type="Pfam" id="PF00685">
    <property type="entry name" value="Sulfotransfer_1"/>
    <property type="match status" value="1"/>
</dbReference>
<comment type="similarity">
    <text evidence="1">Belongs to the sulfotransferase 1 family.</text>
</comment>
<organism evidence="4 5">
    <name type="scientific">Stichopus japonicus</name>
    <name type="common">Sea cucumber</name>
    <dbReference type="NCBI Taxonomy" id="307972"/>
    <lineage>
        <taxon>Eukaryota</taxon>
        <taxon>Metazoa</taxon>
        <taxon>Echinodermata</taxon>
        <taxon>Eleutherozoa</taxon>
        <taxon>Echinozoa</taxon>
        <taxon>Holothuroidea</taxon>
        <taxon>Aspidochirotacea</taxon>
        <taxon>Aspidochirotida</taxon>
        <taxon>Stichopodidae</taxon>
        <taxon>Apostichopus</taxon>
    </lineage>
</organism>
<proteinExistence type="inferred from homology"/>
<accession>A0A2G8L520</accession>
<evidence type="ECO:0000313" key="5">
    <source>
        <dbReference type="Proteomes" id="UP000230750"/>
    </source>
</evidence>
<evidence type="ECO:0000259" key="3">
    <source>
        <dbReference type="Pfam" id="PF00685"/>
    </source>
</evidence>
<comment type="caution">
    <text evidence="4">The sequence shown here is derived from an EMBL/GenBank/DDBJ whole genome shotgun (WGS) entry which is preliminary data.</text>
</comment>
<evidence type="ECO:0000313" key="4">
    <source>
        <dbReference type="EMBL" id="PIK55354.1"/>
    </source>
</evidence>
<dbReference type="AlphaFoldDB" id="A0A2G8L520"/>
<dbReference type="Proteomes" id="UP000230750">
    <property type="component" value="Unassembled WGS sequence"/>
</dbReference>